<dbReference type="Gene3D" id="1.20.5.110">
    <property type="match status" value="1"/>
</dbReference>
<dbReference type="InterPro" id="IPR011684">
    <property type="entry name" value="NAB"/>
</dbReference>
<keyword evidence="1" id="KW-0175">Coiled coil</keyword>
<evidence type="ECO:0000256" key="1">
    <source>
        <dbReference type="ARBA" id="ARBA00023054"/>
    </source>
</evidence>
<dbReference type="InterPro" id="IPR051861">
    <property type="entry name" value="NET_actin-binding_domain"/>
</dbReference>
<keyword evidence="3" id="KW-1185">Reference proteome</keyword>
<dbReference type="STRING" id="51240.A0A2I4EGT8"/>
<dbReference type="PROSITE" id="PS51774">
    <property type="entry name" value="NAB"/>
    <property type="match status" value="1"/>
</dbReference>
<dbReference type="FunCoup" id="A0A2I4EGT8">
    <property type="interactions" value="1023"/>
</dbReference>
<evidence type="ECO:0000256" key="2">
    <source>
        <dbReference type="ARBA" id="ARBA00038006"/>
    </source>
</evidence>
<dbReference type="Proteomes" id="UP000235220">
    <property type="component" value="Chromosome 7"/>
</dbReference>
<name>A0A2I4EGT8_JUGRE</name>
<comment type="similarity">
    <text evidence="2">Belongs to the NET family.</text>
</comment>
<dbReference type="PANTHER" id="PTHR32258">
    <property type="entry name" value="PROTEIN NETWORKED 4A"/>
    <property type="match status" value="1"/>
</dbReference>
<dbReference type="GeneID" id="108989461"/>
<dbReference type="GO" id="GO:0051015">
    <property type="term" value="F:actin filament binding"/>
    <property type="evidence" value="ECO:0000318"/>
    <property type="project" value="GO_Central"/>
</dbReference>
<dbReference type="GO" id="GO:0005886">
    <property type="term" value="C:plasma membrane"/>
    <property type="evidence" value="ECO:0000318"/>
    <property type="project" value="GO_Central"/>
</dbReference>
<reference evidence="4" key="1">
    <citation type="submission" date="2025-08" db="UniProtKB">
        <authorList>
            <consortium name="RefSeq"/>
        </authorList>
    </citation>
    <scope>IDENTIFICATION</scope>
    <source>
        <tissue evidence="4">Leaves</tissue>
    </source>
</reference>
<dbReference type="Gramene" id="Jr07_24780_p1">
    <property type="protein sequence ID" value="cds.Jr07_24780_p1"/>
    <property type="gene ID" value="Jr07_24780"/>
</dbReference>
<dbReference type="KEGG" id="jre:108989461"/>
<evidence type="ECO:0000313" key="3">
    <source>
        <dbReference type="Proteomes" id="UP000235220"/>
    </source>
</evidence>
<sequence>MATLSHSESRRLYSWWWDSHISPKNSKWLQENLTDMDAKVKAMIKLIEEDADSFARRAEMYYKKRPELMKLVEEFYRAYRALAERYDHATVELRQAHRTMAEAFPSQVPYELADDSPSGSSGPGAEPHTPEMQHPIRALIDPDDLHKDALGVSSTSLHTTKRGGGSSECASAINKRGLKQFTELFVSREAVPQNSDVAEGKMKKGMNVYDAKENEQYLQDGFSQMSRENQKLKSQVLSESQRAGKAENDVQELKKALAEIQCEKEAVLLRYKQSLEKLSHLERELDHSQKDAAGLDEQARKAETEIKILKEVLTELEAERDAGLLQFNQCLERISSLENLLSVAHEEAKGLNEKAINAENGHQHLKSELSRLEDEKKSALLQNRQCLEKISVLETKISLAEVNARFLNEQIERAETEVKALKKAFTELNEEKEAAALQYKQCLEKLAKMESELFQAQEDTKRLYSEILRGAAKLKSAEEQCLVLESSNQSLKLEANNLVQKIAVKDHELSEKHYELEKLQTLMQEERSRFEQIESSLQALQKLHYQSQEEQRGLTLELKNGLQMLKDLGICKHGMEEQLQRVEEENRSLNEVKLSSAISINNLQNEVSNLKAMKEKLEEEVALKTDQSDTLQQQIYHLQKEIKGLNGRYQAIMEQVESVGLSPECVESYVKDLRVENSNLKEVCKKERDEREAINEKLKHMDDLSKENVALENSLSGLNGELEGMRENAKNLQQSCQFLHEDKSTLVAEKAALLSQLQIITENMQKLMDKNTLLENSLSCANLELEGLRAKSKSLEELCQLLSNEKSNLLSERRSLVSQLENVEQRLGNLEKRFTKLEEKYSDLEKEKECTLCQVVELQGSLFIEKQERTSFVQSSQARLAGLENQIHIMQQESRLGKKGFEEELDRAVVAQVEIFILQKFIEDLEEKNLSLAFECQKQVETSKFSDKLITELECENLEQQVEAEFLLDEIQKLRMVIHKVFRAIQIDPHCGHVDKIVQEHIPVLDIFDGIEDLKSSLLKIWDEKQQLLVENSVLLTLLGQLRLEGAELESEKKIIAHNFEFMTEQCAMLQKNKQELQEMNRNLRLEMEESDQLEDALKVELETLHVKLINLEGAYLALQKENSLLLEEKKSLLRKFSDLNEEKCILEEENSVILHETLALSNLSIVFESLASEKSMEIEELADNISSLLLVNGDLKEEVGMLGKKMEMKESESQHLNESVEKLGRELNEAKDLNDQLCNQISIGDDFLRQKATELSEAEQILKATEDVNVELCKTVKELKMECKESKQIKENLEKQILVVLEDSTIQKKEIECLREVNANMESEVEILHTEIEEHRIREENLSSELQEKRDKFELWEAEAATFYFDLHISAIREVLLENKVQELTGVCEILEDETAAKSKEIKQMKERVSFLESEIGGVKAQLSAYVPVIASLRDDIASLEHNSPLHTKPSMAGNREEKDEEMAIHLHEESRQVLIEDQSTVMQDGIADLLKLQTRIKAVQKAVVGEMERRATQESINTNIKVERVLKETEELGLEGTLHQVKDMRKEEMKLGNDLANDLELQKTKPENGTLMKDIPLDQVSDSSFYARSRRDKGGVDDQMLELWETAERDCSQDPMIIETQKQASAPMEDIIGCHNFEDEEKGLYISSELQIEKELGIDKLEVSTTVRQPNQDASKGKFLERLASDAQKLTSVQTTLQNLKKKMEMNQRSKKANGIEYETVKRRLQEVEEAVSQLVDINDKLTKEVDHSPQSLNGKPSEELEDAGNVSRKRVIEQARNAAEKIGRLQIELQNIEYVMLKLEDEKRSKAKYRFSKSRTGILLRDFIHSSGTSSARRKKACFCGCTRTSTNGD</sequence>
<proteinExistence type="inferred from homology"/>
<dbReference type="Pfam" id="PF07765">
    <property type="entry name" value="KIP1"/>
    <property type="match status" value="1"/>
</dbReference>
<organism evidence="3 4">
    <name type="scientific">Juglans regia</name>
    <name type="common">English walnut</name>
    <dbReference type="NCBI Taxonomy" id="51240"/>
    <lineage>
        <taxon>Eukaryota</taxon>
        <taxon>Viridiplantae</taxon>
        <taxon>Streptophyta</taxon>
        <taxon>Embryophyta</taxon>
        <taxon>Tracheophyta</taxon>
        <taxon>Spermatophyta</taxon>
        <taxon>Magnoliopsida</taxon>
        <taxon>eudicotyledons</taxon>
        <taxon>Gunneridae</taxon>
        <taxon>Pentapetalae</taxon>
        <taxon>rosids</taxon>
        <taxon>fabids</taxon>
        <taxon>Fagales</taxon>
        <taxon>Juglandaceae</taxon>
        <taxon>Juglans</taxon>
    </lineage>
</organism>
<dbReference type="RefSeq" id="XP_018818608.1">
    <property type="nucleotide sequence ID" value="XM_018963063.2"/>
</dbReference>
<dbReference type="OrthoDB" id="10255522at2759"/>
<evidence type="ECO:0000313" key="4">
    <source>
        <dbReference type="RefSeq" id="XP_018818608.1"/>
    </source>
</evidence>
<dbReference type="PANTHER" id="PTHR32258:SF6">
    <property type="entry name" value="PROTEIN NETWORKED 1A"/>
    <property type="match status" value="1"/>
</dbReference>
<protein>
    <submittedName>
        <fullName evidence="4">Protein NETWORKED 1A-like</fullName>
    </submittedName>
</protein>
<gene>
    <name evidence="4" type="primary">LOC108989461</name>
</gene>
<accession>A0A2I4EGT8</accession>